<comment type="caution">
    <text evidence="2">The sequence shown here is derived from an EMBL/GenBank/DDBJ whole genome shotgun (WGS) entry which is preliminary data.</text>
</comment>
<dbReference type="RefSeq" id="WP_204632519.1">
    <property type="nucleotide sequence ID" value="NZ_BSOC01000002.1"/>
</dbReference>
<feature type="signal peptide" evidence="1">
    <location>
        <begin position="1"/>
        <end position="20"/>
    </location>
</feature>
<keyword evidence="1" id="KW-0732">Signal</keyword>
<accession>A0ABS2KJ74</accession>
<feature type="chain" id="PRO_5047526005" evidence="1">
    <location>
        <begin position="21"/>
        <end position="196"/>
    </location>
</feature>
<keyword evidence="3" id="KW-1185">Reference proteome</keyword>
<dbReference type="EMBL" id="JADIKF010000039">
    <property type="protein sequence ID" value="MBM7130978.1"/>
    <property type="molecule type" value="Genomic_DNA"/>
</dbReference>
<evidence type="ECO:0000313" key="2">
    <source>
        <dbReference type="EMBL" id="MBM7130978.1"/>
    </source>
</evidence>
<evidence type="ECO:0000256" key="1">
    <source>
        <dbReference type="SAM" id="SignalP"/>
    </source>
</evidence>
<name>A0ABS2KJ74_9GAMM</name>
<gene>
    <name evidence="2" type="ORF">ISS99_15745</name>
</gene>
<protein>
    <submittedName>
        <fullName evidence="2">Uncharacterized protein</fullName>
    </submittedName>
</protein>
<sequence>MKRLWLALMVGLGAMPSAFAKAPTAKLDLATCRAPASGLPENLAALLGEHAKTYAPYAVICPVVNSRGVEVLKILALREDEAAAANHLYFIHGKPWDGVNGALLHDAGDPVPNPIVLTAGDKAVGTLPEPLFSDGPGDTTISFGDWHGDMPGRISTRVDNAGVLQTFCPPPLVWNAARGRYVALPGEEFGACPKQP</sequence>
<organism evidence="2 3">
    <name type="scientific">Dyella mobilis</name>
    <dbReference type="NCBI Taxonomy" id="1849582"/>
    <lineage>
        <taxon>Bacteria</taxon>
        <taxon>Pseudomonadati</taxon>
        <taxon>Pseudomonadota</taxon>
        <taxon>Gammaproteobacteria</taxon>
        <taxon>Lysobacterales</taxon>
        <taxon>Rhodanobacteraceae</taxon>
        <taxon>Dyella</taxon>
    </lineage>
</organism>
<dbReference type="Proteomes" id="UP001430193">
    <property type="component" value="Unassembled WGS sequence"/>
</dbReference>
<reference evidence="2" key="1">
    <citation type="submission" date="2020-10" db="EMBL/GenBank/DDBJ databases">
        <title>Phylogeny of dyella-like bacteria.</title>
        <authorList>
            <person name="Fu J."/>
        </authorList>
    </citation>
    <scope>NUCLEOTIDE SEQUENCE</scope>
    <source>
        <strain evidence="2">DHON07</strain>
    </source>
</reference>
<proteinExistence type="predicted"/>
<evidence type="ECO:0000313" key="3">
    <source>
        <dbReference type="Proteomes" id="UP001430193"/>
    </source>
</evidence>